<evidence type="ECO:0000256" key="15">
    <source>
        <dbReference type="ARBA" id="ARBA00049244"/>
    </source>
</evidence>
<dbReference type="Gene3D" id="3.30.70.370">
    <property type="match status" value="1"/>
</dbReference>
<dbReference type="Gene3D" id="1.20.1060.10">
    <property type="entry name" value="Taq DNA Polymerase, Chain T, domain 4"/>
    <property type="match status" value="1"/>
</dbReference>
<dbReference type="Gene3D" id="1.10.150.20">
    <property type="entry name" value="5' to 3' exonuclease, C-terminal subdomain"/>
    <property type="match status" value="2"/>
</dbReference>
<keyword evidence="11" id="KW-0269">Exonuclease</keyword>
<dbReference type="InterPro" id="IPR002298">
    <property type="entry name" value="DNA_polymerase_A"/>
</dbReference>
<dbReference type="NCBIfam" id="TIGR00593">
    <property type="entry name" value="pola"/>
    <property type="match status" value="1"/>
</dbReference>
<dbReference type="PANTHER" id="PTHR10133:SF27">
    <property type="entry name" value="DNA POLYMERASE NU"/>
    <property type="match status" value="1"/>
</dbReference>
<evidence type="ECO:0000256" key="7">
    <source>
        <dbReference type="ARBA" id="ARBA00022705"/>
    </source>
</evidence>
<dbReference type="GO" id="GO:0003677">
    <property type="term" value="F:DNA binding"/>
    <property type="evidence" value="ECO:0007669"/>
    <property type="project" value="UniProtKB-UniRule"/>
</dbReference>
<feature type="domain" description="5'-3' exonuclease" evidence="20">
    <location>
        <begin position="3"/>
        <end position="262"/>
    </location>
</feature>
<dbReference type="GO" id="GO:0008408">
    <property type="term" value="F:3'-5' exonuclease activity"/>
    <property type="evidence" value="ECO:0007669"/>
    <property type="project" value="InterPro"/>
</dbReference>
<keyword evidence="7 17" id="KW-0235">DNA replication</keyword>
<evidence type="ECO:0000256" key="5">
    <source>
        <dbReference type="ARBA" id="ARBA00022679"/>
    </source>
</evidence>
<dbReference type="InterPro" id="IPR036397">
    <property type="entry name" value="RNaseH_sf"/>
</dbReference>
<dbReference type="GO" id="GO:0006261">
    <property type="term" value="P:DNA-templated DNA replication"/>
    <property type="evidence" value="ECO:0007669"/>
    <property type="project" value="UniProtKB-UniRule"/>
</dbReference>
<dbReference type="InterPro" id="IPR012337">
    <property type="entry name" value="RNaseH-like_sf"/>
</dbReference>
<keyword evidence="14 17" id="KW-0234">DNA repair</keyword>
<dbReference type="FunFam" id="1.10.150.20:FF:000002">
    <property type="entry name" value="DNA polymerase I"/>
    <property type="match status" value="1"/>
</dbReference>
<dbReference type="InterPro" id="IPR054690">
    <property type="entry name" value="DNA_polI_exonuclease"/>
</dbReference>
<organism evidence="22 23">
    <name type="scientific">Oceanobacillus profundus</name>
    <dbReference type="NCBI Taxonomy" id="372463"/>
    <lineage>
        <taxon>Bacteria</taxon>
        <taxon>Bacillati</taxon>
        <taxon>Bacillota</taxon>
        <taxon>Bacilli</taxon>
        <taxon>Bacillales</taxon>
        <taxon>Bacillaceae</taxon>
        <taxon>Oceanobacillus</taxon>
    </lineage>
</organism>
<comment type="catalytic activity">
    <reaction evidence="15 17">
        <text>DNA(n) + a 2'-deoxyribonucleoside 5'-triphosphate = DNA(n+1) + diphosphate</text>
        <dbReference type="Rhea" id="RHEA:22508"/>
        <dbReference type="Rhea" id="RHEA-COMP:17339"/>
        <dbReference type="Rhea" id="RHEA-COMP:17340"/>
        <dbReference type="ChEBI" id="CHEBI:33019"/>
        <dbReference type="ChEBI" id="CHEBI:61560"/>
        <dbReference type="ChEBI" id="CHEBI:173112"/>
        <dbReference type="EC" id="2.7.7.7"/>
    </reaction>
</comment>
<evidence type="ECO:0000256" key="1">
    <source>
        <dbReference type="ARBA" id="ARBA00007705"/>
    </source>
</evidence>
<evidence type="ECO:0000256" key="3">
    <source>
        <dbReference type="ARBA" id="ARBA00012417"/>
    </source>
</evidence>
<evidence type="ECO:0000313" key="23">
    <source>
        <dbReference type="Proteomes" id="UP000285456"/>
    </source>
</evidence>
<gene>
    <name evidence="17" type="primary">polA</name>
    <name evidence="22" type="ORF">D1B32_07835</name>
</gene>
<evidence type="ECO:0000256" key="17">
    <source>
        <dbReference type="RuleBase" id="RU004460"/>
    </source>
</evidence>
<comment type="subunit">
    <text evidence="2 17">Single-chain monomer with multiple functions.</text>
</comment>
<feature type="domain" description="DNA-directed DNA polymerase family A palm" evidence="21">
    <location>
        <begin position="637"/>
        <end position="844"/>
    </location>
</feature>
<dbReference type="SUPFAM" id="SSF88723">
    <property type="entry name" value="PIN domain-like"/>
    <property type="match status" value="1"/>
</dbReference>
<dbReference type="Pfam" id="PF01367">
    <property type="entry name" value="5_3_exonuc"/>
    <property type="match status" value="1"/>
</dbReference>
<dbReference type="InterPro" id="IPR020045">
    <property type="entry name" value="DNA_polI_H3TH"/>
</dbReference>
<evidence type="ECO:0000256" key="13">
    <source>
        <dbReference type="ARBA" id="ARBA00023125"/>
    </source>
</evidence>
<evidence type="ECO:0000256" key="9">
    <source>
        <dbReference type="ARBA" id="ARBA00022763"/>
    </source>
</evidence>
<evidence type="ECO:0000259" key="21">
    <source>
        <dbReference type="SMART" id="SM00482"/>
    </source>
</evidence>
<dbReference type="SUPFAM" id="SSF47807">
    <property type="entry name" value="5' to 3' exonuclease, C-terminal subdomain"/>
    <property type="match status" value="1"/>
</dbReference>
<dbReference type="SMART" id="SM00279">
    <property type="entry name" value="HhH2"/>
    <property type="match status" value="1"/>
</dbReference>
<evidence type="ECO:0000256" key="10">
    <source>
        <dbReference type="ARBA" id="ARBA00022801"/>
    </source>
</evidence>
<keyword evidence="9 17" id="KW-0227">DNA damage</keyword>
<evidence type="ECO:0000256" key="12">
    <source>
        <dbReference type="ARBA" id="ARBA00022932"/>
    </source>
</evidence>
<comment type="caution">
    <text evidence="22">The sequence shown here is derived from an EMBL/GenBank/DDBJ whole genome shotgun (WGS) entry which is preliminary data.</text>
</comment>
<dbReference type="Pfam" id="PF02739">
    <property type="entry name" value="5_3_exonuc_N"/>
    <property type="match status" value="1"/>
</dbReference>
<dbReference type="GO" id="GO:0003887">
    <property type="term" value="F:DNA-directed DNA polymerase activity"/>
    <property type="evidence" value="ECO:0007669"/>
    <property type="project" value="UniProtKB-UniRule"/>
</dbReference>
<dbReference type="SUPFAM" id="SSF56672">
    <property type="entry name" value="DNA/RNA polymerases"/>
    <property type="match status" value="1"/>
</dbReference>
<evidence type="ECO:0000256" key="11">
    <source>
        <dbReference type="ARBA" id="ARBA00022839"/>
    </source>
</evidence>
<dbReference type="InterPro" id="IPR036279">
    <property type="entry name" value="5-3_exonuclease_C_sf"/>
</dbReference>
<keyword evidence="5 17" id="KW-0808">Transferase</keyword>
<dbReference type="OrthoDB" id="9806424at2"/>
<keyword evidence="12 17" id="KW-0239">DNA-directed DNA polymerase</keyword>
<sequence length="880" mass="100357">MTKKLVLIDGNSIIYRAFFALPLLNNDKGVYTNAVYGFTTMLLRILEEEKPTHLLVAFDAGKTTFRHTTYKEYKGGRQKTPPELSEQFPVLKELLDAFQIKHYQLEQYEADDIIGTLSNQGNEEGFEVTVISGDKDMLQLVSDHVSVYVTKKGISDIEKYTPSYMLEKMEVTPEQIIDLKSLMGDSSDNIPGVPGVGQKTATKLIKQYGTLEAVYEHLNDVSGKKLKENLTNHQEDAYMSKELVTINRNSPIEIGVHDISYDGFDQSAVRTVFKELGFQSLLNRVSDDEVEAGEELQSEMNEITYTVADEITESILANETSFVVEMLHDNYHQAEIIGFGMVNEHGAYFIRTEVALASDLFKQWAEDSTKKKIVFDAKKTMVALLRNNIHIQGITYDMLLASYLLNPAENNHDIPAIGNRMGKTDVLFDEEVYGKGAKLKVPEVPVLSEHVVRKTMTMHVIKDEMIKELKENEQYELLKELEMPLAIILAEMEHVGVQVDISRLEEMGVDLKERLQTLENEIHELAGENFNLNSPKQLGPILFEKLQLPVIKKTKTGYSTAADVLEQLQNEHEIIPKLLLYRQLGKLQSTYIEGLLKVVRKDTNKIHTRYNQALTQTGRLSSVDPNLQNIPIRLEEGRKIRQAFVPSKEGWIMFAADYSQIELRVLAHIANDEKLVKAFQEDVDIHTQTAMDVFHVEMDEVTSNMRRQAKAVNFGIVYGISDYGLSQNLGISRKEAKQFIDRYFESYPGVKQYMEEIVQEAKHKGYVTTLMKRRRYLPEITSRNFNLRSFAERTAMNTPIQGSAADIIKKAMIDLDGKLKEEKLQAKILLQVHDELILEAPKEEIEKLKEIVPEMMEQTVSLNVPLKVDYEYGANWFDAK</sequence>
<dbReference type="CDD" id="cd06140">
    <property type="entry name" value="DNA_polA_I_Bacillus_like_exo"/>
    <property type="match status" value="1"/>
</dbReference>
<dbReference type="SMART" id="SM00482">
    <property type="entry name" value="POLAc"/>
    <property type="match status" value="1"/>
</dbReference>
<dbReference type="InterPro" id="IPR018320">
    <property type="entry name" value="DNA_polymerase_1"/>
</dbReference>
<evidence type="ECO:0000256" key="6">
    <source>
        <dbReference type="ARBA" id="ARBA00022695"/>
    </source>
</evidence>
<evidence type="ECO:0000259" key="19">
    <source>
        <dbReference type="SMART" id="SM00474"/>
    </source>
</evidence>
<dbReference type="FunFam" id="3.40.50.1010:FF:000001">
    <property type="entry name" value="DNA polymerase I"/>
    <property type="match status" value="1"/>
</dbReference>
<keyword evidence="8" id="KW-0540">Nuclease</keyword>
<dbReference type="CDD" id="cd09859">
    <property type="entry name" value="PIN_53EXO"/>
    <property type="match status" value="1"/>
</dbReference>
<dbReference type="InterPro" id="IPR002421">
    <property type="entry name" value="5-3_exonuclease"/>
</dbReference>
<dbReference type="GO" id="GO:0006302">
    <property type="term" value="P:double-strand break repair"/>
    <property type="evidence" value="ECO:0007669"/>
    <property type="project" value="TreeGrafter"/>
</dbReference>
<dbReference type="InterPro" id="IPR001098">
    <property type="entry name" value="DNA-dir_DNA_pol_A_palm_dom"/>
</dbReference>
<dbReference type="Proteomes" id="UP000285456">
    <property type="component" value="Unassembled WGS sequence"/>
</dbReference>
<dbReference type="CDD" id="cd08637">
    <property type="entry name" value="DNA_pol_A_pol_I_C"/>
    <property type="match status" value="1"/>
</dbReference>
<evidence type="ECO:0000256" key="16">
    <source>
        <dbReference type="NCBIfam" id="TIGR00593"/>
    </source>
</evidence>
<dbReference type="PANTHER" id="PTHR10133">
    <property type="entry name" value="DNA POLYMERASE I"/>
    <property type="match status" value="1"/>
</dbReference>
<keyword evidence="6 17" id="KW-0548">Nucleotidyltransferase</keyword>
<dbReference type="InterPro" id="IPR019760">
    <property type="entry name" value="DNA-dir_DNA_pol_A_CS"/>
</dbReference>
<evidence type="ECO:0000256" key="18">
    <source>
        <dbReference type="SAM" id="Coils"/>
    </source>
</evidence>
<keyword evidence="23" id="KW-1185">Reference proteome</keyword>
<evidence type="ECO:0000256" key="8">
    <source>
        <dbReference type="ARBA" id="ARBA00022722"/>
    </source>
</evidence>
<dbReference type="Gene3D" id="3.30.420.10">
    <property type="entry name" value="Ribonuclease H-like superfamily/Ribonuclease H"/>
    <property type="match status" value="1"/>
</dbReference>
<dbReference type="EMBL" id="QWEH01000004">
    <property type="protein sequence ID" value="RHW32950.1"/>
    <property type="molecule type" value="Genomic_DNA"/>
</dbReference>
<dbReference type="NCBIfam" id="NF004397">
    <property type="entry name" value="PRK05755.1"/>
    <property type="match status" value="1"/>
</dbReference>
<dbReference type="SMART" id="SM00474">
    <property type="entry name" value="35EXOc"/>
    <property type="match status" value="1"/>
</dbReference>
<keyword evidence="10" id="KW-0378">Hydrolase</keyword>
<protein>
    <recommendedName>
        <fullName evidence="4 16">DNA polymerase I</fullName>
        <ecNumber evidence="3 16">2.7.7.7</ecNumber>
    </recommendedName>
</protein>
<dbReference type="SMART" id="SM00475">
    <property type="entry name" value="53EXOc"/>
    <property type="match status" value="1"/>
</dbReference>
<dbReference type="InterPro" id="IPR002562">
    <property type="entry name" value="3'-5'_exonuclease_dom"/>
</dbReference>
<dbReference type="InterPro" id="IPR008918">
    <property type="entry name" value="HhH2"/>
</dbReference>
<dbReference type="RefSeq" id="WP_095307308.1">
    <property type="nucleotide sequence ID" value="NZ_JBHTNL010000044.1"/>
</dbReference>
<dbReference type="PROSITE" id="PS00447">
    <property type="entry name" value="DNA_POLYMERASE_A"/>
    <property type="match status" value="1"/>
</dbReference>
<proteinExistence type="inferred from homology"/>
<dbReference type="EC" id="2.7.7.7" evidence="3 16"/>
<evidence type="ECO:0000313" key="22">
    <source>
        <dbReference type="EMBL" id="RHW32950.1"/>
    </source>
</evidence>
<keyword evidence="13 17" id="KW-0238">DNA-binding</keyword>
<dbReference type="GO" id="GO:0008409">
    <property type="term" value="F:5'-3' exonuclease activity"/>
    <property type="evidence" value="ECO:0007669"/>
    <property type="project" value="InterPro"/>
</dbReference>
<dbReference type="InterPro" id="IPR029060">
    <property type="entry name" value="PIN-like_dom_sf"/>
</dbReference>
<dbReference type="InterPro" id="IPR020046">
    <property type="entry name" value="5-3_exonucl_a-hlix_arch_N"/>
</dbReference>
<reference evidence="22 23" key="1">
    <citation type="journal article" date="2007" name="Int. J. Syst. Evol. Microbiol.">
        <title>Oceanobacillus profundus sp. nov., isolated from a deep-sea sediment core.</title>
        <authorList>
            <person name="Kim Y.G."/>
            <person name="Choi D.H."/>
            <person name="Hyun S."/>
            <person name="Cho B.C."/>
        </authorList>
    </citation>
    <scope>NUCLEOTIDE SEQUENCE [LARGE SCALE GENOMIC DNA]</scope>
    <source>
        <strain evidence="22 23">DSM 18246</strain>
    </source>
</reference>
<feature type="coiled-coil region" evidence="18">
    <location>
        <begin position="501"/>
        <end position="528"/>
    </location>
</feature>
<dbReference type="Pfam" id="PF22619">
    <property type="entry name" value="DNA_polI_exo1"/>
    <property type="match status" value="1"/>
</dbReference>
<keyword evidence="18" id="KW-0175">Coiled coil</keyword>
<comment type="similarity">
    <text evidence="1 17">Belongs to the DNA polymerase type-A family.</text>
</comment>
<name>A0A417YIZ4_9BACI</name>
<dbReference type="InterPro" id="IPR043502">
    <property type="entry name" value="DNA/RNA_pol_sf"/>
</dbReference>
<dbReference type="PRINTS" id="PR00868">
    <property type="entry name" value="DNAPOLI"/>
</dbReference>
<dbReference type="CDD" id="cd09898">
    <property type="entry name" value="H3TH_53EXO"/>
    <property type="match status" value="1"/>
</dbReference>
<feature type="domain" description="3'-5' exonuclease" evidence="19">
    <location>
        <begin position="304"/>
        <end position="470"/>
    </location>
</feature>
<dbReference type="AlphaFoldDB" id="A0A417YIZ4"/>
<accession>A0A417YIZ4</accession>
<dbReference type="Pfam" id="PF00476">
    <property type="entry name" value="DNA_pol_A"/>
    <property type="match status" value="1"/>
</dbReference>
<dbReference type="SUPFAM" id="SSF53098">
    <property type="entry name" value="Ribonuclease H-like"/>
    <property type="match status" value="1"/>
</dbReference>
<dbReference type="Gene3D" id="3.40.50.1010">
    <property type="entry name" value="5'-nuclease"/>
    <property type="match status" value="1"/>
</dbReference>
<evidence type="ECO:0000256" key="2">
    <source>
        <dbReference type="ARBA" id="ARBA00011541"/>
    </source>
</evidence>
<dbReference type="FunFam" id="1.10.150.20:FF:000003">
    <property type="entry name" value="DNA polymerase I"/>
    <property type="match status" value="1"/>
</dbReference>
<dbReference type="FunFam" id="1.20.1060.10:FF:000001">
    <property type="entry name" value="DNA polymerase I"/>
    <property type="match status" value="1"/>
</dbReference>
<evidence type="ECO:0000256" key="4">
    <source>
        <dbReference type="ARBA" id="ARBA00020311"/>
    </source>
</evidence>
<evidence type="ECO:0000256" key="14">
    <source>
        <dbReference type="ARBA" id="ARBA00023204"/>
    </source>
</evidence>
<evidence type="ECO:0000259" key="20">
    <source>
        <dbReference type="SMART" id="SM00475"/>
    </source>
</evidence>